<organism evidence="9 10">
    <name type="scientific">Candidatus Nitrososphaera evergladensis SR1</name>
    <dbReference type="NCBI Taxonomy" id="1459636"/>
    <lineage>
        <taxon>Archaea</taxon>
        <taxon>Nitrososphaerota</taxon>
        <taxon>Nitrososphaeria</taxon>
        <taxon>Nitrososphaerales</taxon>
        <taxon>Nitrososphaeraceae</taxon>
        <taxon>Nitrososphaera</taxon>
    </lineage>
</organism>
<evidence type="ECO:0000256" key="3">
    <source>
        <dbReference type="ARBA" id="ARBA00022884"/>
    </source>
</evidence>
<keyword evidence="4 6" id="KW-0805">Transcription regulation</keyword>
<dbReference type="OrthoDB" id="4116at2157"/>
<dbReference type="SUPFAM" id="SSF54814">
    <property type="entry name" value="Prokaryotic type KH domain (KH-domain type II)"/>
    <property type="match status" value="2"/>
</dbReference>
<evidence type="ECO:0000256" key="6">
    <source>
        <dbReference type="HAMAP-Rule" id="MF_00945"/>
    </source>
</evidence>
<dbReference type="InterPro" id="IPR004044">
    <property type="entry name" value="KH_dom_type_2"/>
</dbReference>
<dbReference type="GO" id="GO:0003723">
    <property type="term" value="F:RNA binding"/>
    <property type="evidence" value="ECO:0007669"/>
    <property type="project" value="UniProtKB-UniRule"/>
</dbReference>
<dbReference type="HOGENOM" id="CLU_131906_0_0_2"/>
<dbReference type="PROSITE" id="PS50084">
    <property type="entry name" value="KH_TYPE_1"/>
    <property type="match status" value="1"/>
</dbReference>
<protein>
    <recommendedName>
        <fullName evidence="6">Probable transcription termination protein NusA</fullName>
    </recommendedName>
</protein>
<dbReference type="GO" id="GO:0031564">
    <property type="term" value="P:transcription antitermination"/>
    <property type="evidence" value="ECO:0007669"/>
    <property type="project" value="InterPro"/>
</dbReference>
<gene>
    <name evidence="6" type="primary">nusA</name>
    <name evidence="9" type="ORF">NTE_02747</name>
</gene>
<evidence type="ECO:0000313" key="10">
    <source>
        <dbReference type="Proteomes" id="UP000028194"/>
    </source>
</evidence>
<reference evidence="9 10" key="1">
    <citation type="journal article" date="2014" name="PLoS ONE">
        <title>Genome Sequence of Candidatus Nitrososphaera evergladensis from Group I.1b Enriched from Everglades Soil Reveals Novel Genomic Features of the Ammonia-Oxidizing Archaea.</title>
        <authorList>
            <person name="Zhalnina K.V."/>
            <person name="Dias R."/>
            <person name="Leonard M.T."/>
            <person name="Dorr de Quadros P."/>
            <person name="Camargo F.A."/>
            <person name="Drew J.C."/>
            <person name="Farmerie W.G."/>
            <person name="Daroub S.H."/>
            <person name="Triplett E.W."/>
        </authorList>
    </citation>
    <scope>NUCLEOTIDE SEQUENCE [LARGE SCALE GENOMIC DNA]</scope>
    <source>
        <strain evidence="9 10">SR1</strain>
    </source>
</reference>
<dbReference type="InterPro" id="IPR004087">
    <property type="entry name" value="KH_dom"/>
</dbReference>
<dbReference type="InterPro" id="IPR030842">
    <property type="entry name" value="TF_NusA_bacterial"/>
</dbReference>
<comment type="function">
    <text evidence="6">Participates in transcription termination.</text>
</comment>
<evidence type="ECO:0000256" key="2">
    <source>
        <dbReference type="ARBA" id="ARBA00022490"/>
    </source>
</evidence>
<evidence type="ECO:0000256" key="4">
    <source>
        <dbReference type="ARBA" id="ARBA00023015"/>
    </source>
</evidence>
<dbReference type="PANTHER" id="PTHR22648:SF0">
    <property type="entry name" value="TRANSCRIPTION TERMINATION_ANTITERMINATION PROTEIN NUSA"/>
    <property type="match status" value="1"/>
</dbReference>
<dbReference type="GeneID" id="41598436"/>
<dbReference type="HAMAP" id="MF_00945_A">
    <property type="entry name" value="NusA_A"/>
    <property type="match status" value="1"/>
</dbReference>
<keyword evidence="10" id="KW-1185">Reference proteome</keyword>
<keyword evidence="2 6" id="KW-0963">Cytoplasm</keyword>
<dbReference type="PANTHER" id="PTHR22648">
    <property type="entry name" value="TRANSCRIPTION TERMINATION FACTOR NUSA"/>
    <property type="match status" value="1"/>
</dbReference>
<dbReference type="RefSeq" id="WP_148701302.1">
    <property type="nucleotide sequence ID" value="NZ_CP007174.1"/>
</dbReference>
<dbReference type="Proteomes" id="UP000028194">
    <property type="component" value="Chromosome"/>
</dbReference>
<dbReference type="STRING" id="1459636.NTE_02747"/>
<dbReference type="InterPro" id="IPR010212">
    <property type="entry name" value="NusA_arc"/>
</dbReference>
<comment type="similarity">
    <text evidence="6">Belongs to the NusA family.</text>
</comment>
<dbReference type="GO" id="GO:0006353">
    <property type="term" value="P:DNA-templated transcription termination"/>
    <property type="evidence" value="ECO:0007669"/>
    <property type="project" value="UniProtKB-UniRule"/>
</dbReference>
<dbReference type="CDD" id="cd22530">
    <property type="entry name" value="KH-II_NusA_arch_rpt1"/>
    <property type="match status" value="1"/>
</dbReference>
<dbReference type="InterPro" id="IPR009019">
    <property type="entry name" value="KH_sf_prok-type"/>
</dbReference>
<dbReference type="eggNOG" id="arCOG01760">
    <property type="taxonomic scope" value="Archaea"/>
</dbReference>
<evidence type="ECO:0000313" key="9">
    <source>
        <dbReference type="EMBL" id="AIF84789.1"/>
    </source>
</evidence>
<dbReference type="AlphaFoldDB" id="A0A075MZX2"/>
<accession>A0A075MZX2</accession>
<evidence type="ECO:0000259" key="8">
    <source>
        <dbReference type="SMART" id="SM00322"/>
    </source>
</evidence>
<evidence type="ECO:0000256" key="7">
    <source>
        <dbReference type="PROSITE-ProRule" id="PRU00117"/>
    </source>
</evidence>
<dbReference type="FunFam" id="3.30.300.20:FF:000024">
    <property type="entry name" value="Probable transcription termination protein NusA"/>
    <property type="match status" value="1"/>
</dbReference>
<dbReference type="EMBL" id="CP007174">
    <property type="protein sequence ID" value="AIF84789.1"/>
    <property type="molecule type" value="Genomic_DNA"/>
</dbReference>
<name>A0A075MZX2_9ARCH</name>
<dbReference type="NCBIfam" id="TIGR01952">
    <property type="entry name" value="nusA_arch"/>
    <property type="match status" value="1"/>
</dbReference>
<comment type="subcellular location">
    <subcellularLocation>
        <location evidence="6">Cytoplasm</location>
    </subcellularLocation>
</comment>
<dbReference type="CDD" id="cd22531">
    <property type="entry name" value="KH-II_NusA_arch_rpt2"/>
    <property type="match status" value="1"/>
</dbReference>
<dbReference type="InterPro" id="IPR015946">
    <property type="entry name" value="KH_dom-like_a/b"/>
</dbReference>
<evidence type="ECO:0000256" key="1">
    <source>
        <dbReference type="ARBA" id="ARBA00022472"/>
    </source>
</evidence>
<evidence type="ECO:0000256" key="5">
    <source>
        <dbReference type="ARBA" id="ARBA00023163"/>
    </source>
</evidence>
<proteinExistence type="inferred from homology"/>
<dbReference type="GO" id="GO:0005829">
    <property type="term" value="C:cytosol"/>
    <property type="evidence" value="ECO:0007669"/>
    <property type="project" value="TreeGrafter"/>
</dbReference>
<dbReference type="SMART" id="SM00322">
    <property type="entry name" value="KH"/>
    <property type="match status" value="1"/>
</dbReference>
<sequence>MTEIKLTSDELRLISLFGSVTSASARDCIVDDKMDRVIFVVNKGQMGLAIGKGGATIKQLQQVVGRKVELVEFSEDPAEFIRNMLNADMVSDVRISERMDGSKQAVVTVDAKKKGAVVGREGRNAEKARLLAKRYFNISSVLIVSPEQQITTNNRVNMNNG</sequence>
<dbReference type="Pfam" id="PF07650">
    <property type="entry name" value="KH_2"/>
    <property type="match status" value="1"/>
</dbReference>
<keyword evidence="3 7" id="KW-0694">RNA-binding</keyword>
<keyword evidence="5 6" id="KW-0804">Transcription</keyword>
<feature type="domain" description="K Homology" evidence="8">
    <location>
        <begin position="33"/>
        <end position="114"/>
    </location>
</feature>
<dbReference type="KEGG" id="nev:NTE_02747"/>
<keyword evidence="1 6" id="KW-0806">Transcription termination</keyword>
<dbReference type="Gene3D" id="3.30.300.20">
    <property type="match status" value="2"/>
</dbReference>